<dbReference type="Pfam" id="PF16301">
    <property type="entry name" value="DUF4943"/>
    <property type="match status" value="1"/>
</dbReference>
<name>A0ABZ0WBA3_9BACT</name>
<dbReference type="InterPro" id="IPR032546">
    <property type="entry name" value="DUF4943"/>
</dbReference>
<gene>
    <name evidence="1" type="ORF">U0035_07040</name>
</gene>
<keyword evidence="2" id="KW-1185">Reference proteome</keyword>
<proteinExistence type="predicted"/>
<evidence type="ECO:0000313" key="2">
    <source>
        <dbReference type="Proteomes" id="UP001325680"/>
    </source>
</evidence>
<dbReference type="EMBL" id="CP139960">
    <property type="protein sequence ID" value="WQD39904.1"/>
    <property type="molecule type" value="Genomic_DNA"/>
</dbReference>
<dbReference type="Proteomes" id="UP001325680">
    <property type="component" value="Chromosome"/>
</dbReference>
<accession>A0ABZ0WBA3</accession>
<evidence type="ECO:0000313" key="1">
    <source>
        <dbReference type="EMBL" id="WQD39904.1"/>
    </source>
</evidence>
<sequence length="174" mass="20275">MNKLLLFSMSFFFLLGCKKNGFDVNNPDVDLFVSQLKSGSYNEREVGDDGKPLWLKMPRFGHKHVARLIELSKDTARIEKFPTNPISSRRPHPEGRDYFILGECLLAVVEIIREKGWLDPYLIDTSKDIPERFKGVTGVEILMISDQYRQWWSNYKDGDWKGNNPLANTPYKWM</sequence>
<dbReference type="PROSITE" id="PS51257">
    <property type="entry name" value="PROKAR_LIPOPROTEIN"/>
    <property type="match status" value="1"/>
</dbReference>
<dbReference type="RefSeq" id="WP_114789302.1">
    <property type="nucleotide sequence ID" value="NZ_CP139960.1"/>
</dbReference>
<organism evidence="1 2">
    <name type="scientific">Niabella yanshanensis</name>
    <dbReference type="NCBI Taxonomy" id="577386"/>
    <lineage>
        <taxon>Bacteria</taxon>
        <taxon>Pseudomonadati</taxon>
        <taxon>Bacteroidota</taxon>
        <taxon>Chitinophagia</taxon>
        <taxon>Chitinophagales</taxon>
        <taxon>Chitinophagaceae</taxon>
        <taxon>Niabella</taxon>
    </lineage>
</organism>
<reference evidence="1 2" key="1">
    <citation type="submission" date="2023-12" db="EMBL/GenBank/DDBJ databases">
        <title>Genome sequencing and assembly of bacterial species from a model synthetic community.</title>
        <authorList>
            <person name="Hogle S.L."/>
        </authorList>
    </citation>
    <scope>NUCLEOTIDE SEQUENCE [LARGE SCALE GENOMIC DNA]</scope>
    <source>
        <strain evidence="1 2">HAMBI_3031</strain>
    </source>
</reference>
<protein>
    <submittedName>
        <fullName evidence="1">DUF4943 family protein</fullName>
    </submittedName>
</protein>